<dbReference type="OrthoDB" id="433414at2759"/>
<protein>
    <recommendedName>
        <fullName evidence="4">Cilia- and flagella-associated protein 36</fullName>
    </recommendedName>
    <alternativeName>
        <fullName evidence="9">Coiled-coil domain-containing protein 104</fullName>
    </alternativeName>
</protein>
<dbReference type="PANTHER" id="PTHR21532">
    <property type="entry name" value="PHOSPHODIESTERASE HL"/>
    <property type="match status" value="1"/>
</dbReference>
<dbReference type="InterPro" id="IPR003903">
    <property type="entry name" value="UIM_dom"/>
</dbReference>
<evidence type="ECO:0000256" key="8">
    <source>
        <dbReference type="ARBA" id="ARBA00023273"/>
    </source>
</evidence>
<evidence type="ECO:0000256" key="2">
    <source>
        <dbReference type="ARBA" id="ARBA00004496"/>
    </source>
</evidence>
<gene>
    <name evidence="12" type="ORF">SteCoe_21990</name>
</gene>
<keyword evidence="7" id="KW-0969">Cilium</keyword>
<comment type="caution">
    <text evidence="12">The sequence shown here is derived from an EMBL/GenBank/DDBJ whole genome shotgun (WGS) entry which is preliminary data.</text>
</comment>
<evidence type="ECO:0000256" key="9">
    <source>
        <dbReference type="ARBA" id="ARBA00031593"/>
    </source>
</evidence>
<dbReference type="InterPro" id="IPR042541">
    <property type="entry name" value="BART_sf"/>
</dbReference>
<evidence type="ECO:0000256" key="7">
    <source>
        <dbReference type="ARBA" id="ARBA00023069"/>
    </source>
</evidence>
<dbReference type="Pfam" id="PF11527">
    <property type="entry name" value="ARL2_Bind_BART"/>
    <property type="match status" value="1"/>
</dbReference>
<dbReference type="GO" id="GO:0005930">
    <property type="term" value="C:axoneme"/>
    <property type="evidence" value="ECO:0007669"/>
    <property type="project" value="TreeGrafter"/>
</dbReference>
<dbReference type="InterPro" id="IPR038888">
    <property type="entry name" value="CFAP36"/>
</dbReference>
<dbReference type="AlphaFoldDB" id="A0A1R2BNF1"/>
<dbReference type="InterPro" id="IPR023379">
    <property type="entry name" value="BART_dom"/>
</dbReference>
<dbReference type="PROSITE" id="PS50330">
    <property type="entry name" value="UIM"/>
    <property type="match status" value="1"/>
</dbReference>
<dbReference type="PANTHER" id="PTHR21532:SF0">
    <property type="entry name" value="CILIA- AND FLAGELLA-ASSOCIATED PROTEIN 36"/>
    <property type="match status" value="1"/>
</dbReference>
<evidence type="ECO:0000256" key="5">
    <source>
        <dbReference type="ARBA" id="ARBA00022490"/>
    </source>
</evidence>
<evidence type="ECO:0000256" key="6">
    <source>
        <dbReference type="ARBA" id="ARBA00023054"/>
    </source>
</evidence>
<evidence type="ECO:0000256" key="10">
    <source>
        <dbReference type="SAM" id="MobiDB-lite"/>
    </source>
</evidence>
<comment type="similarity">
    <text evidence="3">Belongs to the CFAP36 family.</text>
</comment>
<proteinExistence type="inferred from homology"/>
<reference evidence="12 13" key="1">
    <citation type="submission" date="2016-11" db="EMBL/GenBank/DDBJ databases">
        <title>The macronuclear genome of Stentor coeruleus: a giant cell with tiny introns.</title>
        <authorList>
            <person name="Slabodnick M."/>
            <person name="Ruby J.G."/>
            <person name="Reiff S.B."/>
            <person name="Swart E.C."/>
            <person name="Gosai S."/>
            <person name="Prabakaran S."/>
            <person name="Witkowska E."/>
            <person name="Larue G.E."/>
            <person name="Fisher S."/>
            <person name="Freeman R.M."/>
            <person name="Gunawardena J."/>
            <person name="Chu W."/>
            <person name="Stover N.A."/>
            <person name="Gregory B.D."/>
            <person name="Nowacki M."/>
            <person name="Derisi J."/>
            <person name="Roy S.W."/>
            <person name="Marshall W.F."/>
            <person name="Sood P."/>
        </authorList>
    </citation>
    <scope>NUCLEOTIDE SEQUENCE [LARGE SCALE GENOMIC DNA]</scope>
    <source>
        <strain evidence="12">WM001</strain>
    </source>
</reference>
<evidence type="ECO:0000259" key="11">
    <source>
        <dbReference type="Pfam" id="PF11527"/>
    </source>
</evidence>
<organism evidence="12 13">
    <name type="scientific">Stentor coeruleus</name>
    <dbReference type="NCBI Taxonomy" id="5963"/>
    <lineage>
        <taxon>Eukaryota</taxon>
        <taxon>Sar</taxon>
        <taxon>Alveolata</taxon>
        <taxon>Ciliophora</taxon>
        <taxon>Postciliodesmatophora</taxon>
        <taxon>Heterotrichea</taxon>
        <taxon>Heterotrichida</taxon>
        <taxon>Stentoridae</taxon>
        <taxon>Stentor</taxon>
    </lineage>
</organism>
<dbReference type="EMBL" id="MPUH01000532">
    <property type="protein sequence ID" value="OMJ78230.1"/>
    <property type="molecule type" value="Genomic_DNA"/>
</dbReference>
<accession>A0A1R2BNF1</accession>
<dbReference type="Proteomes" id="UP000187209">
    <property type="component" value="Unassembled WGS sequence"/>
</dbReference>
<sequence>MAQEAPIDWLYDYTLQFLASPGWKIPIMSFIDEKCYAFDGEEENKIEHTIIHKEFQDMIDLLLENMCIELGASHDMFYRVVKAGLKSSTHRKYFEQVLATLNFMSFKKLMVKRNKELELEALQMMQTEGHANIEEVVKATSNKDQAEIEHAIAVSIAAETERNRLEQEEEEMIRKAIEESESEYKRKLEEEKVRQDELVREIQRKEAEKVAKMKEEQKRVYEEQKRREVDQKRKEEEEFKRQEELRVQNKRLEDEMRRKMEEETKKLEAMRLEESKLQARKIEEDAKKRESERNLPPVHLKKDANVDLSQFHKIDVSSELKVSEDLDEMNKKIAAKYSEKKVEENKGESLEQRTARLKMQRELLLKKKQEERANEMQNYVKNGGTDLSVKKDLGPLPPVISQDELEKRRNVVNKLRASEH</sequence>
<evidence type="ECO:0000256" key="4">
    <source>
        <dbReference type="ARBA" id="ARBA00021815"/>
    </source>
</evidence>
<evidence type="ECO:0000256" key="3">
    <source>
        <dbReference type="ARBA" id="ARBA00007460"/>
    </source>
</evidence>
<keyword evidence="5" id="KW-0963">Cytoplasm</keyword>
<feature type="region of interest" description="Disordered" evidence="10">
    <location>
        <begin position="208"/>
        <end position="244"/>
    </location>
</feature>
<evidence type="ECO:0000313" key="13">
    <source>
        <dbReference type="Proteomes" id="UP000187209"/>
    </source>
</evidence>
<evidence type="ECO:0000313" key="12">
    <source>
        <dbReference type="EMBL" id="OMJ78230.1"/>
    </source>
</evidence>
<comment type="subcellular location">
    <subcellularLocation>
        <location evidence="1">Cell projection</location>
        <location evidence="1">Cilium</location>
    </subcellularLocation>
    <subcellularLocation>
        <location evidence="2">Cytoplasm</location>
    </subcellularLocation>
</comment>
<dbReference type="Gene3D" id="1.20.1520.10">
    <property type="entry name" value="ADP-ribosylation factor-like 2-binding protein, domain"/>
    <property type="match status" value="1"/>
</dbReference>
<keyword evidence="8" id="KW-0966">Cell projection</keyword>
<name>A0A1R2BNF1_9CILI</name>
<feature type="domain" description="BART" evidence="11">
    <location>
        <begin position="8"/>
        <end position="118"/>
    </location>
</feature>
<evidence type="ECO:0000256" key="1">
    <source>
        <dbReference type="ARBA" id="ARBA00004138"/>
    </source>
</evidence>
<dbReference type="GO" id="GO:0097546">
    <property type="term" value="C:ciliary base"/>
    <property type="evidence" value="ECO:0007669"/>
    <property type="project" value="TreeGrafter"/>
</dbReference>
<keyword evidence="6" id="KW-0175">Coiled coil</keyword>
<keyword evidence="13" id="KW-1185">Reference proteome</keyword>